<evidence type="ECO:0000256" key="4">
    <source>
        <dbReference type="ARBA" id="ARBA00023163"/>
    </source>
</evidence>
<evidence type="ECO:0000256" key="1">
    <source>
        <dbReference type="ARBA" id="ARBA00022723"/>
    </source>
</evidence>
<reference evidence="9" key="1">
    <citation type="submission" date="2022-06" db="EMBL/GenBank/DDBJ databases">
        <title>Complete genome sequences of two strains of the flax pathogen Septoria linicola.</title>
        <authorList>
            <person name="Lapalu N."/>
            <person name="Simon A."/>
            <person name="Demenou B."/>
            <person name="Paumier D."/>
            <person name="Guillot M.-P."/>
            <person name="Gout L."/>
            <person name="Valade R."/>
        </authorList>
    </citation>
    <scope>NUCLEOTIDE SEQUENCE</scope>
    <source>
        <strain evidence="9">SE15195</strain>
    </source>
</reference>
<dbReference type="CDD" id="cd12148">
    <property type="entry name" value="fungal_TF_MHR"/>
    <property type="match status" value="1"/>
</dbReference>
<keyword evidence="5" id="KW-0539">Nucleus</keyword>
<evidence type="ECO:0000256" key="2">
    <source>
        <dbReference type="ARBA" id="ARBA00022833"/>
    </source>
</evidence>
<keyword evidence="4" id="KW-0804">Transcription</keyword>
<feature type="transmembrane region" description="Helical" evidence="7">
    <location>
        <begin position="538"/>
        <end position="555"/>
    </location>
</feature>
<keyword evidence="3" id="KW-0805">Transcription regulation</keyword>
<feature type="domain" description="Xylanolytic transcriptional activator regulatory" evidence="8">
    <location>
        <begin position="147"/>
        <end position="337"/>
    </location>
</feature>
<dbReference type="AlphaFoldDB" id="A0A9Q9AS37"/>
<protein>
    <recommendedName>
        <fullName evidence="8">Xylanolytic transcriptional activator regulatory domain-containing protein</fullName>
    </recommendedName>
</protein>
<name>A0A9Q9AS37_9PEZI</name>
<accession>A0A9Q9AS37</accession>
<evidence type="ECO:0000256" key="7">
    <source>
        <dbReference type="SAM" id="Phobius"/>
    </source>
</evidence>
<feature type="compositionally biased region" description="Polar residues" evidence="6">
    <location>
        <begin position="582"/>
        <end position="591"/>
    </location>
</feature>
<dbReference type="GO" id="GO:0003677">
    <property type="term" value="F:DNA binding"/>
    <property type="evidence" value="ECO:0007669"/>
    <property type="project" value="InterPro"/>
</dbReference>
<feature type="region of interest" description="Disordered" evidence="6">
    <location>
        <begin position="572"/>
        <end position="597"/>
    </location>
</feature>
<feature type="compositionally biased region" description="Low complexity" evidence="6">
    <location>
        <begin position="21"/>
        <end position="40"/>
    </location>
</feature>
<evidence type="ECO:0000256" key="6">
    <source>
        <dbReference type="SAM" id="MobiDB-lite"/>
    </source>
</evidence>
<dbReference type="GO" id="GO:0008270">
    <property type="term" value="F:zinc ion binding"/>
    <property type="evidence" value="ECO:0007669"/>
    <property type="project" value="InterPro"/>
</dbReference>
<dbReference type="PANTHER" id="PTHR47660:SF7">
    <property type="entry name" value="TRANSCRIPTION FACTOR WITH C2H2 AND ZN(2)-CYS(6) DNA BINDING DOMAIN (EUROFUNG)"/>
    <property type="match status" value="1"/>
</dbReference>
<dbReference type="Proteomes" id="UP001056384">
    <property type="component" value="Chromosome 6"/>
</dbReference>
<keyword evidence="7" id="KW-0812">Transmembrane</keyword>
<organism evidence="9 10">
    <name type="scientific">Septoria linicola</name>
    <dbReference type="NCBI Taxonomy" id="215465"/>
    <lineage>
        <taxon>Eukaryota</taxon>
        <taxon>Fungi</taxon>
        <taxon>Dikarya</taxon>
        <taxon>Ascomycota</taxon>
        <taxon>Pezizomycotina</taxon>
        <taxon>Dothideomycetes</taxon>
        <taxon>Dothideomycetidae</taxon>
        <taxon>Mycosphaerellales</taxon>
        <taxon>Mycosphaerellaceae</taxon>
        <taxon>Septoria</taxon>
    </lineage>
</organism>
<evidence type="ECO:0000313" key="9">
    <source>
        <dbReference type="EMBL" id="USW54757.1"/>
    </source>
</evidence>
<evidence type="ECO:0000259" key="8">
    <source>
        <dbReference type="Pfam" id="PF04082"/>
    </source>
</evidence>
<dbReference type="InterPro" id="IPR007219">
    <property type="entry name" value="XnlR_reg_dom"/>
</dbReference>
<feature type="compositionally biased region" description="Basic and acidic residues" evidence="6">
    <location>
        <begin position="572"/>
        <end position="581"/>
    </location>
</feature>
<keyword evidence="7" id="KW-1133">Transmembrane helix</keyword>
<keyword evidence="2" id="KW-0862">Zinc</keyword>
<gene>
    <name evidence="9" type="ORF">Slin15195_G080760</name>
</gene>
<feature type="region of interest" description="Disordered" evidence="6">
    <location>
        <begin position="18"/>
        <end position="56"/>
    </location>
</feature>
<dbReference type="GO" id="GO:0006351">
    <property type="term" value="P:DNA-templated transcription"/>
    <property type="evidence" value="ECO:0007669"/>
    <property type="project" value="InterPro"/>
</dbReference>
<keyword evidence="1" id="KW-0479">Metal-binding</keyword>
<dbReference type="EMBL" id="CP099423">
    <property type="protein sequence ID" value="USW54757.1"/>
    <property type="molecule type" value="Genomic_DNA"/>
</dbReference>
<evidence type="ECO:0000313" key="10">
    <source>
        <dbReference type="Proteomes" id="UP001056384"/>
    </source>
</evidence>
<keyword evidence="10" id="KW-1185">Reference proteome</keyword>
<evidence type="ECO:0000256" key="3">
    <source>
        <dbReference type="ARBA" id="ARBA00023015"/>
    </source>
</evidence>
<evidence type="ECO:0000256" key="5">
    <source>
        <dbReference type="ARBA" id="ARBA00023242"/>
    </source>
</evidence>
<dbReference type="Pfam" id="PF04082">
    <property type="entry name" value="Fungal_trans"/>
    <property type="match status" value="1"/>
</dbReference>
<proteinExistence type="predicted"/>
<keyword evidence="7" id="KW-0472">Membrane</keyword>
<sequence>MSMLEGFELTAHLPDATWSQSGPLEGSSPLTSLSSSAGLSINTARRRRHSDSRYIDGHGARQSLQKAFKPSRAPVEASWLRNDVYAFPYSISHAVDEGTGEHGFITQHAYSTIMGQFQQLCTRGGGFWKPFDLPAFPSRAHLERCLLLYLELCAPHIPMLHSTFWRHPVIPWPVLLGCIAIGSSFDQENGAPEATHAFREFLRRSVRWCLEADTALDRSTLVQTCLLNAVTQFNSSSDDNALSAAADLKLALELYQQSYRRQPLEQIDCSQIELLWTTWVQEEAHKRLLWFSWLVDLMLSMSRGHYSLPKLNTRIEHLPCASIRWEADTAWDWNALPVEAQQQTGLVESLHWLYVKHRIPTVLDTTQNTFLTYAVVARTEEVAATVKLALHNWSPTPADGDDEDECESLEPAPQDQWLPANHEYAAWRNSACDVFDSLHFKANSDAAAARGFEGPAILHLHLARLVLLCPYRDFMALVSNLCRQVSITANSISASHLTANILKWLTLDDHKGRLSLVHAGAIFWYIRRYSLAFFYEPFAIYVSTIVLWTYSLYLPQIRNVLLGIKDSRERQHREQQQERSDIAQSRPGSSNESEDDDLIPNTILLDRPCDDEIVQAFVRKGHSMTAEMSGAGDICTPQGRRRLLEESMKLLRRSQYAGYGKAQEYCHLVQKLAQRT</sequence>
<dbReference type="PANTHER" id="PTHR47660">
    <property type="entry name" value="TRANSCRIPTION FACTOR WITH C2H2 AND ZN(2)-CYS(6) DNA BINDING DOMAIN (EUROFUNG)-RELATED-RELATED"/>
    <property type="match status" value="1"/>
</dbReference>